<evidence type="ECO:0000256" key="12">
    <source>
        <dbReference type="ARBA" id="ARBA00023239"/>
    </source>
</evidence>
<dbReference type="Pfam" id="PF00821">
    <property type="entry name" value="PEPCK_GTP"/>
    <property type="match status" value="1"/>
</dbReference>
<keyword evidence="9" id="KW-0210">Decarboxylase</keyword>
<dbReference type="SUPFAM" id="SSF53795">
    <property type="entry name" value="PEP carboxykinase-like"/>
    <property type="match status" value="1"/>
</dbReference>
<evidence type="ECO:0000256" key="8">
    <source>
        <dbReference type="ARBA" id="ARBA00022741"/>
    </source>
</evidence>
<dbReference type="FunFam" id="3.40.449.10:FF:000005">
    <property type="entry name" value="Phosphoenolpyruvate carboxykinase [GTP]"/>
    <property type="match status" value="1"/>
</dbReference>
<dbReference type="Proteomes" id="UP001233999">
    <property type="component" value="Unassembled WGS sequence"/>
</dbReference>
<accession>A0AAD8EP55</accession>
<proteinExistence type="inferred from homology"/>
<reference evidence="15" key="1">
    <citation type="journal article" date="2023" name="IScience">
        <title>Live-bearing cockroach genome reveals convergent evolutionary mechanisms linked to viviparity in insects and beyond.</title>
        <authorList>
            <person name="Fouks B."/>
            <person name="Harrison M.C."/>
            <person name="Mikhailova A.A."/>
            <person name="Marchal E."/>
            <person name="English S."/>
            <person name="Carruthers M."/>
            <person name="Jennings E.C."/>
            <person name="Chiamaka E.L."/>
            <person name="Frigard R.A."/>
            <person name="Pippel M."/>
            <person name="Attardo G.M."/>
            <person name="Benoit J.B."/>
            <person name="Bornberg-Bauer E."/>
            <person name="Tobe S.S."/>
        </authorList>
    </citation>
    <scope>NUCLEOTIDE SEQUENCE</scope>
    <source>
        <strain evidence="15">Stay&amp;Tobe</strain>
    </source>
</reference>
<dbReference type="EMBL" id="JASPKZ010001574">
    <property type="protein sequence ID" value="KAJ9597970.1"/>
    <property type="molecule type" value="Genomic_DNA"/>
</dbReference>
<dbReference type="InterPro" id="IPR008209">
    <property type="entry name" value="PEP_carboxykinase_GTP"/>
</dbReference>
<evidence type="ECO:0000256" key="6">
    <source>
        <dbReference type="ARBA" id="ARBA00022432"/>
    </source>
</evidence>
<dbReference type="GO" id="GO:0006094">
    <property type="term" value="P:gluconeogenesis"/>
    <property type="evidence" value="ECO:0007669"/>
    <property type="project" value="UniProtKB-KW"/>
</dbReference>
<dbReference type="PROSITE" id="PS00505">
    <property type="entry name" value="PEPCK_GTP"/>
    <property type="match status" value="1"/>
</dbReference>
<comment type="pathway">
    <text evidence="2">Carbohydrate biosynthesis; gluconeogenesis.</text>
</comment>
<keyword evidence="16" id="KW-1185">Reference proteome</keyword>
<evidence type="ECO:0000313" key="15">
    <source>
        <dbReference type="EMBL" id="KAJ9597970.1"/>
    </source>
</evidence>
<sequence length="175" mass="18842">MRGRTMYVVPFSMGPLGSPLSKIGIELTDSPYVVSSMRIMTRMGAPVLDALTQGADFVKCLHSVGSPLNLIALNSSSVAWPCDPERTIILHRPQNNEIVSYGSGYGGNSLLGKKCFALRIGSTIARKEGWLAEHMLILGITNPAGKKRYIAAAFPSACGKTNLAMMLPFTARLQN</sequence>
<comment type="caution">
    <text evidence="15">The sequence shown here is derived from an EMBL/GenBank/DDBJ whole genome shotgun (WGS) entry which is preliminary data.</text>
</comment>
<dbReference type="InterPro" id="IPR018091">
    <property type="entry name" value="PEP_carboxykin_GTP_CS"/>
</dbReference>
<keyword evidence="6" id="KW-0312">Gluconeogenesis</keyword>
<keyword evidence="12" id="KW-0456">Lyase</keyword>
<dbReference type="EC" id="4.1.1.32" evidence="5"/>
<dbReference type="Pfam" id="PF17297">
    <property type="entry name" value="PEPCK_N"/>
    <property type="match status" value="1"/>
</dbReference>
<dbReference type="PANTHER" id="PTHR11561">
    <property type="entry name" value="PHOSPHOENOLPYRUVATE CARBOXYKINASE"/>
    <property type="match status" value="1"/>
</dbReference>
<evidence type="ECO:0000256" key="11">
    <source>
        <dbReference type="ARBA" id="ARBA00023211"/>
    </source>
</evidence>
<evidence type="ECO:0000256" key="2">
    <source>
        <dbReference type="ARBA" id="ARBA00004742"/>
    </source>
</evidence>
<dbReference type="GO" id="GO:0071333">
    <property type="term" value="P:cellular response to glucose stimulus"/>
    <property type="evidence" value="ECO:0007669"/>
    <property type="project" value="TreeGrafter"/>
</dbReference>
<dbReference type="GO" id="GO:0046327">
    <property type="term" value="P:glycerol biosynthetic process from pyruvate"/>
    <property type="evidence" value="ECO:0007669"/>
    <property type="project" value="TreeGrafter"/>
</dbReference>
<keyword evidence="7" id="KW-0479">Metal-binding</keyword>
<dbReference type="AlphaFoldDB" id="A0AAD8EP55"/>
<comment type="subunit">
    <text evidence="4">Monomer.</text>
</comment>
<evidence type="ECO:0000259" key="13">
    <source>
        <dbReference type="Pfam" id="PF00821"/>
    </source>
</evidence>
<dbReference type="Gene3D" id="3.40.449.10">
    <property type="entry name" value="Phosphoenolpyruvate Carboxykinase, domain 1"/>
    <property type="match status" value="1"/>
</dbReference>
<evidence type="ECO:0000256" key="9">
    <source>
        <dbReference type="ARBA" id="ARBA00022793"/>
    </source>
</evidence>
<dbReference type="SUPFAM" id="SSF68923">
    <property type="entry name" value="PEP carboxykinase N-terminal domain"/>
    <property type="match status" value="1"/>
</dbReference>
<dbReference type="InterPro" id="IPR035077">
    <property type="entry name" value="PEP_carboxykinase_GTP_C"/>
</dbReference>
<dbReference type="GO" id="GO:0033993">
    <property type="term" value="P:response to lipid"/>
    <property type="evidence" value="ECO:0007669"/>
    <property type="project" value="TreeGrafter"/>
</dbReference>
<dbReference type="InterPro" id="IPR008210">
    <property type="entry name" value="PEP_carboxykinase_N"/>
</dbReference>
<comment type="cofactor">
    <cofactor evidence="1">
        <name>Mn(2+)</name>
        <dbReference type="ChEBI" id="CHEBI:29035"/>
    </cofactor>
</comment>
<evidence type="ECO:0000259" key="14">
    <source>
        <dbReference type="Pfam" id="PF17297"/>
    </source>
</evidence>
<dbReference type="Gene3D" id="3.90.228.20">
    <property type="match status" value="1"/>
</dbReference>
<dbReference type="GO" id="GO:0042594">
    <property type="term" value="P:response to starvation"/>
    <property type="evidence" value="ECO:0007669"/>
    <property type="project" value="TreeGrafter"/>
</dbReference>
<feature type="domain" description="Phosphoenolpyruvate carboxykinase C-terminal P-loop" evidence="13">
    <location>
        <begin position="130"/>
        <end position="168"/>
    </location>
</feature>
<comment type="similarity">
    <text evidence="3">Belongs to the phosphoenolpyruvate carboxykinase [GTP] family.</text>
</comment>
<keyword evidence="10" id="KW-0342">GTP-binding</keyword>
<dbReference type="InterPro" id="IPR013035">
    <property type="entry name" value="PEP_carboxykinase_C"/>
</dbReference>
<dbReference type="GO" id="GO:0005525">
    <property type="term" value="F:GTP binding"/>
    <property type="evidence" value="ECO:0007669"/>
    <property type="project" value="UniProtKB-KW"/>
</dbReference>
<reference evidence="15" key="2">
    <citation type="submission" date="2023-05" db="EMBL/GenBank/DDBJ databases">
        <authorList>
            <person name="Fouks B."/>
        </authorList>
    </citation>
    <scope>NUCLEOTIDE SEQUENCE</scope>
    <source>
        <strain evidence="15">Stay&amp;Tobe</strain>
        <tissue evidence="15">Testes</tissue>
    </source>
</reference>
<keyword evidence="8" id="KW-0547">Nucleotide-binding</keyword>
<evidence type="ECO:0000256" key="10">
    <source>
        <dbReference type="ARBA" id="ARBA00023134"/>
    </source>
</evidence>
<name>A0AAD8EP55_DIPPU</name>
<keyword evidence="11" id="KW-0464">Manganese</keyword>
<dbReference type="GO" id="GO:0005829">
    <property type="term" value="C:cytosol"/>
    <property type="evidence" value="ECO:0007669"/>
    <property type="project" value="TreeGrafter"/>
</dbReference>
<dbReference type="GO" id="GO:0030145">
    <property type="term" value="F:manganese ion binding"/>
    <property type="evidence" value="ECO:0007669"/>
    <property type="project" value="TreeGrafter"/>
</dbReference>
<dbReference type="GO" id="GO:0006107">
    <property type="term" value="P:oxaloacetate metabolic process"/>
    <property type="evidence" value="ECO:0007669"/>
    <property type="project" value="TreeGrafter"/>
</dbReference>
<evidence type="ECO:0000256" key="7">
    <source>
        <dbReference type="ARBA" id="ARBA00022723"/>
    </source>
</evidence>
<evidence type="ECO:0000256" key="1">
    <source>
        <dbReference type="ARBA" id="ARBA00001936"/>
    </source>
</evidence>
<feature type="domain" description="Phosphoenolpyruvate carboxykinase GTP-utilising N-terminal" evidence="14">
    <location>
        <begin position="1"/>
        <end position="126"/>
    </location>
</feature>
<dbReference type="GO" id="GO:0004613">
    <property type="term" value="F:phosphoenolpyruvate carboxykinase (GTP) activity"/>
    <property type="evidence" value="ECO:0007669"/>
    <property type="project" value="UniProtKB-EC"/>
</dbReference>
<gene>
    <name evidence="15" type="ORF">L9F63_011171</name>
</gene>
<dbReference type="GO" id="GO:0019543">
    <property type="term" value="P:propionate catabolic process"/>
    <property type="evidence" value="ECO:0007669"/>
    <property type="project" value="TreeGrafter"/>
</dbReference>
<evidence type="ECO:0000256" key="3">
    <source>
        <dbReference type="ARBA" id="ARBA00005796"/>
    </source>
</evidence>
<organism evidence="15 16">
    <name type="scientific">Diploptera punctata</name>
    <name type="common">Pacific beetle cockroach</name>
    <dbReference type="NCBI Taxonomy" id="6984"/>
    <lineage>
        <taxon>Eukaryota</taxon>
        <taxon>Metazoa</taxon>
        <taxon>Ecdysozoa</taxon>
        <taxon>Arthropoda</taxon>
        <taxon>Hexapoda</taxon>
        <taxon>Insecta</taxon>
        <taxon>Pterygota</taxon>
        <taxon>Neoptera</taxon>
        <taxon>Polyneoptera</taxon>
        <taxon>Dictyoptera</taxon>
        <taxon>Blattodea</taxon>
        <taxon>Blaberoidea</taxon>
        <taxon>Blaberidae</taxon>
        <taxon>Diplopterinae</taxon>
        <taxon>Diploptera</taxon>
    </lineage>
</organism>
<evidence type="ECO:0000313" key="16">
    <source>
        <dbReference type="Proteomes" id="UP001233999"/>
    </source>
</evidence>
<dbReference type="PANTHER" id="PTHR11561:SF0">
    <property type="entry name" value="PHOSPHOENOLPYRUVATE CARBOXYKINASE [GTP]-RELATED"/>
    <property type="match status" value="1"/>
</dbReference>
<evidence type="ECO:0000256" key="5">
    <source>
        <dbReference type="ARBA" id="ARBA00012306"/>
    </source>
</evidence>
<evidence type="ECO:0000256" key="4">
    <source>
        <dbReference type="ARBA" id="ARBA00011245"/>
    </source>
</evidence>
<protein>
    <recommendedName>
        <fullName evidence="5">phosphoenolpyruvate carboxykinase (GTP)</fullName>
        <ecNumber evidence="5">4.1.1.32</ecNumber>
    </recommendedName>
</protein>
<dbReference type="InterPro" id="IPR035078">
    <property type="entry name" value="PEP_carboxykinase_GTP_N"/>
</dbReference>